<gene>
    <name evidence="4" type="ORF">A1O1_06534</name>
</gene>
<protein>
    <recommendedName>
        <fullName evidence="3">AB hydrolase-1 domain-containing protein</fullName>
    </recommendedName>
</protein>
<keyword evidence="1" id="KW-0378">Hydrolase</keyword>
<dbReference type="EMBL" id="AMWN01000005">
    <property type="protein sequence ID" value="EXJ86164.1"/>
    <property type="molecule type" value="Genomic_DNA"/>
</dbReference>
<organism evidence="4 5">
    <name type="scientific">Capronia coronata CBS 617.96</name>
    <dbReference type="NCBI Taxonomy" id="1182541"/>
    <lineage>
        <taxon>Eukaryota</taxon>
        <taxon>Fungi</taxon>
        <taxon>Dikarya</taxon>
        <taxon>Ascomycota</taxon>
        <taxon>Pezizomycotina</taxon>
        <taxon>Eurotiomycetes</taxon>
        <taxon>Chaetothyriomycetidae</taxon>
        <taxon>Chaetothyriales</taxon>
        <taxon>Herpotrichiellaceae</taxon>
        <taxon>Capronia</taxon>
    </lineage>
</organism>
<dbReference type="InterPro" id="IPR000073">
    <property type="entry name" value="AB_hydrolase_1"/>
</dbReference>
<dbReference type="GO" id="GO:0016788">
    <property type="term" value="F:hydrolase activity, acting on ester bonds"/>
    <property type="evidence" value="ECO:0007669"/>
    <property type="project" value="UniProtKB-ARBA"/>
</dbReference>
<evidence type="ECO:0000256" key="2">
    <source>
        <dbReference type="ARBA" id="ARBA00038115"/>
    </source>
</evidence>
<dbReference type="Proteomes" id="UP000019484">
    <property type="component" value="Unassembled WGS sequence"/>
</dbReference>
<dbReference type="HOGENOM" id="CLU_048587_1_1_1"/>
<feature type="domain" description="AB hydrolase-1" evidence="3">
    <location>
        <begin position="65"/>
        <end position="160"/>
    </location>
</feature>
<dbReference type="InterPro" id="IPR050261">
    <property type="entry name" value="FrsA_esterase"/>
</dbReference>
<dbReference type="AlphaFoldDB" id="W9YV56"/>
<keyword evidence="5" id="KW-1185">Reference proteome</keyword>
<dbReference type="eggNOG" id="ENOG502RYKB">
    <property type="taxonomic scope" value="Eukaryota"/>
</dbReference>
<dbReference type="Gene3D" id="3.40.50.1820">
    <property type="entry name" value="alpha/beta hydrolase"/>
    <property type="match status" value="1"/>
</dbReference>
<accession>W9YV56</accession>
<dbReference type="PANTHER" id="PTHR22946">
    <property type="entry name" value="DIENELACTONE HYDROLASE DOMAIN-CONTAINING PROTEIN-RELATED"/>
    <property type="match status" value="1"/>
</dbReference>
<name>W9YV56_9EURO</name>
<dbReference type="RefSeq" id="XP_007725602.1">
    <property type="nucleotide sequence ID" value="XM_007727412.1"/>
</dbReference>
<dbReference type="InterPro" id="IPR029058">
    <property type="entry name" value="AB_hydrolase_fold"/>
</dbReference>
<comment type="similarity">
    <text evidence="2">Belongs to the AB hydrolase superfamily. FUS2 hydrolase family.</text>
</comment>
<proteinExistence type="inferred from homology"/>
<dbReference type="Pfam" id="PF00561">
    <property type="entry name" value="Abhydrolase_1"/>
    <property type="match status" value="1"/>
</dbReference>
<evidence type="ECO:0000313" key="4">
    <source>
        <dbReference type="EMBL" id="EXJ86164.1"/>
    </source>
</evidence>
<dbReference type="Gene3D" id="1.10.10.800">
    <property type="match status" value="1"/>
</dbReference>
<evidence type="ECO:0000256" key="1">
    <source>
        <dbReference type="ARBA" id="ARBA00022801"/>
    </source>
</evidence>
<sequence>MPRTDISFKTSDGVTLRGWFFTPSESAMSEGAKLPCVILTHGLSCIKEMGLDDVASKFVTELPLTCLVYDHRGFGTSDTAAHAPRQEINTWLQANDMRDAITYAQTREEVDRSKIALWGYSLAAAEAVYVAAIDRRVKAVIALGPGMDGAEICRRLAPPHVLNGPMQAMFEMDRMARAAGNPPITVPVVNTEPGGQSVLPSPESVQFFSPWMSNASTWKNELTLRSLDDISTFSLPMGHLKTLCPTPVFFGVATRDTNSPPDMVMAQYHQISEPKEFVMVDADHYQLMGSARELLHLRETAFLKSVLCS</sequence>
<dbReference type="PANTHER" id="PTHR22946:SF9">
    <property type="entry name" value="POLYKETIDE TRANSFERASE AF380"/>
    <property type="match status" value="1"/>
</dbReference>
<evidence type="ECO:0000259" key="3">
    <source>
        <dbReference type="Pfam" id="PF00561"/>
    </source>
</evidence>
<dbReference type="GeneID" id="19161401"/>
<reference evidence="4 5" key="1">
    <citation type="submission" date="2013-03" db="EMBL/GenBank/DDBJ databases">
        <title>The Genome Sequence of Capronia coronata CBS 617.96.</title>
        <authorList>
            <consortium name="The Broad Institute Genomics Platform"/>
            <person name="Cuomo C."/>
            <person name="de Hoog S."/>
            <person name="Gorbushina A."/>
            <person name="Walker B."/>
            <person name="Young S.K."/>
            <person name="Zeng Q."/>
            <person name="Gargeya S."/>
            <person name="Fitzgerald M."/>
            <person name="Haas B."/>
            <person name="Abouelleil A."/>
            <person name="Allen A.W."/>
            <person name="Alvarado L."/>
            <person name="Arachchi H.M."/>
            <person name="Berlin A.M."/>
            <person name="Chapman S.B."/>
            <person name="Gainer-Dewar J."/>
            <person name="Goldberg J."/>
            <person name="Griggs A."/>
            <person name="Gujja S."/>
            <person name="Hansen M."/>
            <person name="Howarth C."/>
            <person name="Imamovic A."/>
            <person name="Ireland A."/>
            <person name="Larimer J."/>
            <person name="McCowan C."/>
            <person name="Murphy C."/>
            <person name="Pearson M."/>
            <person name="Poon T.W."/>
            <person name="Priest M."/>
            <person name="Roberts A."/>
            <person name="Saif S."/>
            <person name="Shea T."/>
            <person name="Sisk P."/>
            <person name="Sykes S."/>
            <person name="Wortman J."/>
            <person name="Nusbaum C."/>
            <person name="Birren B."/>
        </authorList>
    </citation>
    <scope>NUCLEOTIDE SEQUENCE [LARGE SCALE GENOMIC DNA]</scope>
    <source>
        <strain evidence="4 5">CBS 617.96</strain>
    </source>
</reference>
<dbReference type="STRING" id="1182541.W9YV56"/>
<comment type="caution">
    <text evidence="4">The sequence shown here is derived from an EMBL/GenBank/DDBJ whole genome shotgun (WGS) entry which is preliminary data.</text>
</comment>
<dbReference type="OrthoDB" id="2498029at2759"/>
<dbReference type="SUPFAM" id="SSF53474">
    <property type="entry name" value="alpha/beta-Hydrolases"/>
    <property type="match status" value="1"/>
</dbReference>
<evidence type="ECO:0000313" key="5">
    <source>
        <dbReference type="Proteomes" id="UP000019484"/>
    </source>
</evidence>